<reference evidence="1" key="2">
    <citation type="journal article" date="2022" name="New Phytol.">
        <title>Evolutionary transition to the ectomycorrhizal habit in the genomes of a hyperdiverse lineage of mushroom-forming fungi.</title>
        <authorList>
            <person name="Looney B."/>
            <person name="Miyauchi S."/>
            <person name="Morin E."/>
            <person name="Drula E."/>
            <person name="Courty P.E."/>
            <person name="Kohler A."/>
            <person name="Kuo A."/>
            <person name="LaButti K."/>
            <person name="Pangilinan J."/>
            <person name="Lipzen A."/>
            <person name="Riley R."/>
            <person name="Andreopoulos W."/>
            <person name="He G."/>
            <person name="Johnson J."/>
            <person name="Nolan M."/>
            <person name="Tritt A."/>
            <person name="Barry K.W."/>
            <person name="Grigoriev I.V."/>
            <person name="Nagy L.G."/>
            <person name="Hibbett D."/>
            <person name="Henrissat B."/>
            <person name="Matheny P.B."/>
            <person name="Labbe J."/>
            <person name="Martin F.M."/>
        </authorList>
    </citation>
    <scope>NUCLEOTIDE SEQUENCE</scope>
    <source>
        <strain evidence="1">EC-137</strain>
    </source>
</reference>
<accession>A0ACB8Q5C2</accession>
<evidence type="ECO:0000313" key="1">
    <source>
        <dbReference type="EMBL" id="KAI0026650.1"/>
    </source>
</evidence>
<feature type="non-terminal residue" evidence="1">
    <location>
        <position position="1"/>
    </location>
</feature>
<organism evidence="1 2">
    <name type="scientific">Vararia minispora EC-137</name>
    <dbReference type="NCBI Taxonomy" id="1314806"/>
    <lineage>
        <taxon>Eukaryota</taxon>
        <taxon>Fungi</taxon>
        <taxon>Dikarya</taxon>
        <taxon>Basidiomycota</taxon>
        <taxon>Agaricomycotina</taxon>
        <taxon>Agaricomycetes</taxon>
        <taxon>Russulales</taxon>
        <taxon>Lachnocladiaceae</taxon>
        <taxon>Vararia</taxon>
    </lineage>
</organism>
<keyword evidence="2" id="KW-1185">Reference proteome</keyword>
<sequence>KQHGVRWTEFVRLHYFDPIRMTIIDPMHCMLLGLGKNQWFSRWIQTGALRSDTEAGTQRELHDFHAFMDTVEIPSWAGHLPRGVGNPAGGSLSADEYKVLLTCIAVMVMPTLWEHWHAEQDKGNAAAQERYERTTARAQRTYVRRAQDRARAEQRPVPSDAEAAEGFVAGQPPKLDNRISANESELTLLLASAMKTYFAHRITDTYGVAAMKPNMHFVVHMPDQARDYGPLPGIWAFASERLNKTLKNFNNNFWDAGRMEGTMMRAEGRRARLLEMVSRAPALCLPFSLISVEAEYFISSDRLDFRAVGSHMLKEDQTQQVHGTVQDASAGPGMSSDGE</sequence>
<name>A0ACB8Q5C2_9AGAM</name>
<dbReference type="EMBL" id="MU274314">
    <property type="protein sequence ID" value="KAI0026650.1"/>
    <property type="molecule type" value="Genomic_DNA"/>
</dbReference>
<reference evidence="1" key="1">
    <citation type="submission" date="2021-02" db="EMBL/GenBank/DDBJ databases">
        <authorList>
            <consortium name="DOE Joint Genome Institute"/>
            <person name="Ahrendt S."/>
            <person name="Looney B.P."/>
            <person name="Miyauchi S."/>
            <person name="Morin E."/>
            <person name="Drula E."/>
            <person name="Courty P.E."/>
            <person name="Chicoki N."/>
            <person name="Fauchery L."/>
            <person name="Kohler A."/>
            <person name="Kuo A."/>
            <person name="Labutti K."/>
            <person name="Pangilinan J."/>
            <person name="Lipzen A."/>
            <person name="Riley R."/>
            <person name="Andreopoulos W."/>
            <person name="He G."/>
            <person name="Johnson J."/>
            <person name="Barry K.W."/>
            <person name="Grigoriev I.V."/>
            <person name="Nagy L."/>
            <person name="Hibbett D."/>
            <person name="Henrissat B."/>
            <person name="Matheny P.B."/>
            <person name="Labbe J."/>
            <person name="Martin F."/>
        </authorList>
    </citation>
    <scope>NUCLEOTIDE SEQUENCE</scope>
    <source>
        <strain evidence="1">EC-137</strain>
    </source>
</reference>
<proteinExistence type="predicted"/>
<gene>
    <name evidence="1" type="ORF">K488DRAFT_65515</name>
</gene>
<comment type="caution">
    <text evidence="1">The sequence shown here is derived from an EMBL/GenBank/DDBJ whole genome shotgun (WGS) entry which is preliminary data.</text>
</comment>
<dbReference type="Proteomes" id="UP000814128">
    <property type="component" value="Unassembled WGS sequence"/>
</dbReference>
<evidence type="ECO:0000313" key="2">
    <source>
        <dbReference type="Proteomes" id="UP000814128"/>
    </source>
</evidence>
<protein>
    <submittedName>
        <fullName evidence="1">Uncharacterized protein</fullName>
    </submittedName>
</protein>